<keyword evidence="1" id="KW-0732">Signal</keyword>
<evidence type="ECO:0000313" key="2">
    <source>
        <dbReference type="EMBL" id="MXU86022.1"/>
    </source>
</evidence>
<dbReference type="AlphaFoldDB" id="A0A6B0U0M3"/>
<name>A0A6B0U0M3_IXORI</name>
<organism evidence="2">
    <name type="scientific">Ixodes ricinus</name>
    <name type="common">Common tick</name>
    <name type="synonym">Acarus ricinus</name>
    <dbReference type="NCBI Taxonomy" id="34613"/>
    <lineage>
        <taxon>Eukaryota</taxon>
        <taxon>Metazoa</taxon>
        <taxon>Ecdysozoa</taxon>
        <taxon>Arthropoda</taxon>
        <taxon>Chelicerata</taxon>
        <taxon>Arachnida</taxon>
        <taxon>Acari</taxon>
        <taxon>Parasitiformes</taxon>
        <taxon>Ixodida</taxon>
        <taxon>Ixodoidea</taxon>
        <taxon>Ixodidae</taxon>
        <taxon>Ixodinae</taxon>
        <taxon>Ixodes</taxon>
    </lineage>
</organism>
<sequence>MSGSLLLSHRCCCLFCTKLISLSLSLSVPILQGVPPKNSQGFSLRKNKAVLRRTLVLCPGVALAFRARCRSFSTGCYFIKKLYVVFLNF</sequence>
<accession>A0A6B0U0M3</accession>
<feature type="chain" id="PRO_5025529720" evidence="1">
    <location>
        <begin position="28"/>
        <end position="89"/>
    </location>
</feature>
<evidence type="ECO:0000256" key="1">
    <source>
        <dbReference type="SAM" id="SignalP"/>
    </source>
</evidence>
<protein>
    <submittedName>
        <fullName evidence="2">Putative secreted protein</fullName>
    </submittedName>
</protein>
<proteinExistence type="predicted"/>
<dbReference type="EMBL" id="GIFC01003939">
    <property type="protein sequence ID" value="MXU86022.1"/>
    <property type="molecule type" value="Transcribed_RNA"/>
</dbReference>
<feature type="signal peptide" evidence="1">
    <location>
        <begin position="1"/>
        <end position="27"/>
    </location>
</feature>
<reference evidence="2" key="1">
    <citation type="submission" date="2019-12" db="EMBL/GenBank/DDBJ databases">
        <title>An insight into the sialome of adult female Ixodes ricinus ticks feeding for 6 days.</title>
        <authorList>
            <person name="Perner J."/>
            <person name="Ribeiro J.M.C."/>
        </authorList>
    </citation>
    <scope>NUCLEOTIDE SEQUENCE</scope>
    <source>
        <strain evidence="2">Semi-engorged</strain>
        <tissue evidence="2">Salivary glands</tissue>
    </source>
</reference>